<organism evidence="3">
    <name type="scientific">Caenorhabditis remanei</name>
    <name type="common">Caenorhabditis vulgaris</name>
    <dbReference type="NCBI Taxonomy" id="31234"/>
    <lineage>
        <taxon>Eukaryota</taxon>
        <taxon>Metazoa</taxon>
        <taxon>Ecdysozoa</taxon>
        <taxon>Nematoda</taxon>
        <taxon>Chromadorea</taxon>
        <taxon>Rhabditida</taxon>
        <taxon>Rhabditina</taxon>
        <taxon>Rhabditomorpha</taxon>
        <taxon>Rhabditoidea</taxon>
        <taxon>Rhabditidae</taxon>
        <taxon>Peloderinae</taxon>
        <taxon>Caenorhabditis</taxon>
    </lineage>
</organism>
<dbReference type="Proteomes" id="UP000008281">
    <property type="component" value="Unassembled WGS sequence"/>
</dbReference>
<proteinExistence type="predicted"/>
<accession>E3NKK7</accession>
<evidence type="ECO:0000313" key="3">
    <source>
        <dbReference type="Proteomes" id="UP000008281"/>
    </source>
</evidence>
<evidence type="ECO:0000313" key="2">
    <source>
        <dbReference type="EMBL" id="EFP02479.1"/>
    </source>
</evidence>
<name>E3NKK7_CAERE</name>
<evidence type="ECO:0000256" key="1">
    <source>
        <dbReference type="SAM" id="MobiDB-lite"/>
    </source>
</evidence>
<reference evidence="2" key="1">
    <citation type="submission" date="2007-07" db="EMBL/GenBank/DDBJ databases">
        <title>PCAP assembly of the Caenorhabditis remanei genome.</title>
        <authorList>
            <consortium name="The Caenorhabditis remanei Sequencing Consortium"/>
            <person name="Wilson R.K."/>
        </authorList>
    </citation>
    <scope>NUCLEOTIDE SEQUENCE [LARGE SCALE GENOMIC DNA]</scope>
    <source>
        <strain evidence="2">PB4641</strain>
    </source>
</reference>
<protein>
    <submittedName>
        <fullName evidence="2">Uncharacterized protein</fullName>
    </submittedName>
</protein>
<dbReference type="HOGENOM" id="CLU_1769802_0_0_1"/>
<feature type="region of interest" description="Disordered" evidence="1">
    <location>
        <begin position="107"/>
        <end position="147"/>
    </location>
</feature>
<gene>
    <name evidence="2" type="ORF">CRE_26834</name>
</gene>
<keyword evidence="3" id="KW-1185">Reference proteome</keyword>
<sequence>MTSTSRERRRQSRYYLRLSNLMTTQELQKEWTIGKFEAEKLIEEVKEAISQAKKELEMPEDKENYQQGANTDQEKKVIEQGHRLQSSIVAMEKRLAEFQQRVERYQQNLDALSSPHATTGEEQCKDSSQTPADVATTQKEIGTSTQK</sequence>
<dbReference type="AlphaFoldDB" id="E3NKK7"/>
<feature type="region of interest" description="Disordered" evidence="1">
    <location>
        <begin position="53"/>
        <end position="79"/>
    </location>
</feature>
<feature type="compositionally biased region" description="Basic and acidic residues" evidence="1">
    <location>
        <begin position="53"/>
        <end position="64"/>
    </location>
</feature>
<dbReference type="EMBL" id="DS268812">
    <property type="protein sequence ID" value="EFP02479.1"/>
    <property type="molecule type" value="Genomic_DNA"/>
</dbReference>